<protein>
    <submittedName>
        <fullName evidence="4">Adenylate/guanylate cyclase domain-containing protein</fullName>
    </submittedName>
</protein>
<dbReference type="Gene3D" id="6.10.340.10">
    <property type="match status" value="1"/>
</dbReference>
<dbReference type="Gene3D" id="3.30.70.1230">
    <property type="entry name" value="Nucleotide cyclase"/>
    <property type="match status" value="1"/>
</dbReference>
<dbReference type="GO" id="GO:0009190">
    <property type="term" value="P:cyclic nucleotide biosynthetic process"/>
    <property type="evidence" value="ECO:0007669"/>
    <property type="project" value="InterPro"/>
</dbReference>
<proteinExistence type="predicted"/>
<dbReference type="EMBL" id="JAAQPH010000018">
    <property type="protein sequence ID" value="NIA71084.1"/>
    <property type="molecule type" value="Genomic_DNA"/>
</dbReference>
<dbReference type="AlphaFoldDB" id="A0A967KCW1"/>
<dbReference type="PANTHER" id="PTHR43081">
    <property type="entry name" value="ADENYLATE CYCLASE, TERMINAL-DIFFERENTIATION SPECIFIC-RELATED"/>
    <property type="match status" value="1"/>
</dbReference>
<dbReference type="SMART" id="SM00044">
    <property type="entry name" value="CYCc"/>
    <property type="match status" value="1"/>
</dbReference>
<keyword evidence="1" id="KW-0472">Membrane</keyword>
<keyword evidence="1" id="KW-1133">Transmembrane helix</keyword>
<dbReference type="RefSeq" id="WP_167228337.1">
    <property type="nucleotide sequence ID" value="NZ_JAAQPH010000018.1"/>
</dbReference>
<evidence type="ECO:0000313" key="4">
    <source>
        <dbReference type="EMBL" id="NIA71084.1"/>
    </source>
</evidence>
<accession>A0A967KCW1</accession>
<dbReference type="Proteomes" id="UP000761264">
    <property type="component" value="Unassembled WGS sequence"/>
</dbReference>
<dbReference type="PROSITE" id="PS50885">
    <property type="entry name" value="HAMP"/>
    <property type="match status" value="1"/>
</dbReference>
<dbReference type="GO" id="GO:0004016">
    <property type="term" value="F:adenylate cyclase activity"/>
    <property type="evidence" value="ECO:0007669"/>
    <property type="project" value="UniProtKB-ARBA"/>
</dbReference>
<evidence type="ECO:0000256" key="1">
    <source>
        <dbReference type="SAM" id="Phobius"/>
    </source>
</evidence>
<keyword evidence="5" id="KW-1185">Reference proteome</keyword>
<dbReference type="CDD" id="cd07302">
    <property type="entry name" value="CHD"/>
    <property type="match status" value="1"/>
</dbReference>
<dbReference type="Gene3D" id="3.30.450.20">
    <property type="entry name" value="PAS domain"/>
    <property type="match status" value="1"/>
</dbReference>
<feature type="transmembrane region" description="Helical" evidence="1">
    <location>
        <begin position="346"/>
        <end position="368"/>
    </location>
</feature>
<keyword evidence="1" id="KW-0812">Transmembrane</keyword>
<comment type="caution">
    <text evidence="4">The sequence shown here is derived from an EMBL/GenBank/DDBJ whole genome shotgun (WGS) entry which is preliminary data.</text>
</comment>
<feature type="domain" description="Guanylate cyclase" evidence="2">
    <location>
        <begin position="449"/>
        <end position="581"/>
    </location>
</feature>
<dbReference type="InterPro" id="IPR029787">
    <property type="entry name" value="Nucleotide_cyclase"/>
</dbReference>
<dbReference type="InterPro" id="IPR050697">
    <property type="entry name" value="Adenylyl/Guanylyl_Cyclase_3/4"/>
</dbReference>
<reference evidence="4" key="1">
    <citation type="submission" date="2020-03" db="EMBL/GenBank/DDBJ databases">
        <title>Genome of Pelagibius litoralis DSM 21314T.</title>
        <authorList>
            <person name="Wang G."/>
        </authorList>
    </citation>
    <scope>NUCLEOTIDE SEQUENCE</scope>
    <source>
        <strain evidence="4">DSM 21314</strain>
    </source>
</reference>
<evidence type="ECO:0000259" key="2">
    <source>
        <dbReference type="PROSITE" id="PS50125"/>
    </source>
</evidence>
<organism evidence="4 5">
    <name type="scientific">Pelagibius litoralis</name>
    <dbReference type="NCBI Taxonomy" id="374515"/>
    <lineage>
        <taxon>Bacteria</taxon>
        <taxon>Pseudomonadati</taxon>
        <taxon>Pseudomonadota</taxon>
        <taxon>Alphaproteobacteria</taxon>
        <taxon>Rhodospirillales</taxon>
        <taxon>Rhodovibrionaceae</taxon>
        <taxon>Pelagibius</taxon>
    </lineage>
</organism>
<feature type="domain" description="HAMP" evidence="3">
    <location>
        <begin position="369"/>
        <end position="423"/>
    </location>
</feature>
<sequence>MTSEERLPNIAALPGAGPIPSAESAAELRAGAARPRWRPTIAAILVFGFAGLVLVAVSAVLGISLGAAQKNTTSLIRQTAEFTVDSLIDRIGQHLGVVHSRVVFMAEMAKQGEISADDRAGLTEMLLGTLAGAPQVTGVAFFSAEGWSQRVGRGETGIVRLYDAVEPDPEIVQLVKQMRGRQESVWDGVFWVESLEQPQVTVTAPAYRGEDYIGVFAAVVSIQVLSNYVADFEREFDIHAFVLYGRDRVLAHPALIEANTMVGPDKPLLSLEEIGDPELAMIWSDRGEHIDILEGEETSLLGHLILDGDDPVFYLYRSVEGYGPEPFYMGVYARNSEIEQSEMDRLLLAGWVGLGILAASLVLAVVLARSIARPISDLSTAARAISSFDFRRVPAAKGSFFRELDSASGAFNSMLNGLRWFETYVPRSLVLRLIQLGEDGVQSEERQVTVIFTDIVGFTAASQNMSAQELADFLNHHFALLATEIEKTGGTVDKYIGDSVMAFWGAPDDQPDHALRACRAAKAISAALQADNRERIARGAPAVRLRMGVHSGPAVVGNIGAPGRVNYTLIGDTVNLANRLEAFGKEVAASLPGDQPDALILLSESTRKALGDDEGFSLEDLGEHQMRGRIGAIGVFRLLPGTISSGTISSGATS</sequence>
<name>A0A967KCW1_9PROT</name>
<dbReference type="GO" id="GO:0035556">
    <property type="term" value="P:intracellular signal transduction"/>
    <property type="evidence" value="ECO:0007669"/>
    <property type="project" value="InterPro"/>
</dbReference>
<evidence type="ECO:0000259" key="3">
    <source>
        <dbReference type="PROSITE" id="PS50885"/>
    </source>
</evidence>
<dbReference type="PANTHER" id="PTHR43081:SF1">
    <property type="entry name" value="ADENYLATE CYCLASE, TERMINAL-DIFFERENTIATION SPECIFIC"/>
    <property type="match status" value="1"/>
</dbReference>
<dbReference type="Pfam" id="PF00211">
    <property type="entry name" value="Guanylate_cyc"/>
    <property type="match status" value="1"/>
</dbReference>
<gene>
    <name evidence="4" type="ORF">HBA54_21015</name>
</gene>
<feature type="transmembrane region" description="Helical" evidence="1">
    <location>
        <begin position="41"/>
        <end position="68"/>
    </location>
</feature>
<dbReference type="InterPro" id="IPR003660">
    <property type="entry name" value="HAMP_dom"/>
</dbReference>
<dbReference type="SUPFAM" id="SSF55073">
    <property type="entry name" value="Nucleotide cyclase"/>
    <property type="match status" value="1"/>
</dbReference>
<dbReference type="PROSITE" id="PS50125">
    <property type="entry name" value="GUANYLATE_CYCLASE_2"/>
    <property type="match status" value="1"/>
</dbReference>
<evidence type="ECO:0000313" key="5">
    <source>
        <dbReference type="Proteomes" id="UP000761264"/>
    </source>
</evidence>
<dbReference type="GO" id="GO:0016020">
    <property type="term" value="C:membrane"/>
    <property type="evidence" value="ECO:0007669"/>
    <property type="project" value="InterPro"/>
</dbReference>
<dbReference type="InterPro" id="IPR001054">
    <property type="entry name" value="A/G_cyclase"/>
</dbReference>